<dbReference type="Pfam" id="PF20594">
    <property type="entry name" value="DUF6794"/>
    <property type="match status" value="1"/>
</dbReference>
<dbReference type="InterPro" id="IPR046744">
    <property type="entry name" value="DUF6794"/>
</dbReference>
<feature type="domain" description="DUF6794" evidence="1">
    <location>
        <begin position="15"/>
        <end position="93"/>
    </location>
</feature>
<protein>
    <submittedName>
        <fullName evidence="2">DUF6794 domain-containing protein</fullName>
    </submittedName>
</protein>
<accession>A0AAU7NP72</accession>
<dbReference type="RefSeq" id="WP_305910382.1">
    <property type="nucleotide sequence ID" value="NZ_CP157742.1"/>
</dbReference>
<evidence type="ECO:0000313" key="2">
    <source>
        <dbReference type="EMBL" id="XBS18764.1"/>
    </source>
</evidence>
<evidence type="ECO:0000259" key="1">
    <source>
        <dbReference type="Pfam" id="PF20594"/>
    </source>
</evidence>
<keyword evidence="2" id="KW-0614">Plasmid</keyword>
<geneLocation type="plasmid" evidence="2 3">
    <name>unnamed1</name>
</geneLocation>
<proteinExistence type="predicted"/>
<gene>
    <name evidence="2" type="ORF">Q9L42_000270</name>
</gene>
<dbReference type="KEGG" id="mech:Q9L42_000270"/>
<dbReference type="AlphaFoldDB" id="A0AAU7NP72"/>
<name>A0AAU7NP72_9GAMM</name>
<organism evidence="2 3">
    <name type="scientific">Methylomarinum roseum</name>
    <dbReference type="NCBI Taxonomy" id="3067653"/>
    <lineage>
        <taxon>Bacteria</taxon>
        <taxon>Pseudomonadati</taxon>
        <taxon>Pseudomonadota</taxon>
        <taxon>Gammaproteobacteria</taxon>
        <taxon>Methylococcales</taxon>
        <taxon>Methylococcaceae</taxon>
        <taxon>Methylomarinum</taxon>
    </lineage>
</organism>
<reference evidence="2 3" key="1">
    <citation type="journal article" date="2024" name="Microbiology">
        <title>Methylomarinum rosea sp. nov., a novel halophilic methanotrophic bacterium from the hypersaline Lake Elton.</title>
        <authorList>
            <person name="Suleimanov R.Z."/>
            <person name="Oshkin I.Y."/>
            <person name="Danilova O.V."/>
            <person name="Suzina N.E."/>
            <person name="Dedysh S.N."/>
        </authorList>
    </citation>
    <scope>NUCLEOTIDE SEQUENCE [LARGE SCALE GENOMIC DNA]</scope>
    <source>
        <strain evidence="2 3">Ch1-1</strain>
        <plasmid evidence="3">unnamed1</plasmid>
    </source>
</reference>
<sequence>MQNWSTFFQNNFQPPITVHEAVARLLSILSDEDKAAIASMREEDLIDLHFGLGAEIRNAFGLHDKNSRLLADCGVDHPDDASGVIINKTWKRLTMEQTRA</sequence>
<keyword evidence="3" id="KW-1185">Reference proteome</keyword>
<dbReference type="Proteomes" id="UP001225378">
    <property type="component" value="Plasmid unnamed1"/>
</dbReference>
<evidence type="ECO:0000313" key="3">
    <source>
        <dbReference type="Proteomes" id="UP001225378"/>
    </source>
</evidence>
<dbReference type="EMBL" id="CP157742">
    <property type="protein sequence ID" value="XBS18764.1"/>
    <property type="molecule type" value="Genomic_DNA"/>
</dbReference>